<keyword evidence="5" id="KW-0997">Cell inner membrane</keyword>
<keyword evidence="4" id="KW-1003">Cell membrane</keyword>
<comment type="subcellular location">
    <subcellularLocation>
        <location evidence="1">Cell inner membrane</location>
        <topology evidence="1">Multi-pass membrane protein</topology>
    </subcellularLocation>
</comment>
<feature type="domain" description="Alanine dehydrogenase/pyridine nucleotide transhydrogenase NAD(H)-binding" evidence="16">
    <location>
        <begin position="1973"/>
        <end position="2137"/>
    </location>
</feature>
<dbReference type="Gene3D" id="1.25.10.10">
    <property type="entry name" value="Leucine-rich Repeat Variant"/>
    <property type="match status" value="1"/>
</dbReference>
<dbReference type="InParanoid" id="A0A1V8TDG8"/>
<name>A0A1V8TDG8_9PEZI</name>
<keyword evidence="11" id="KW-0520">NAD</keyword>
<dbReference type="PROSITE" id="PS00836">
    <property type="entry name" value="ALADH_PNT_1"/>
    <property type="match status" value="1"/>
</dbReference>
<dbReference type="InterPro" id="IPR007698">
    <property type="entry name" value="AlaDH/PNT_NAD(H)-bd"/>
</dbReference>
<gene>
    <name evidence="18" type="ORF">B0A48_04824</name>
</gene>
<dbReference type="InterPro" id="IPR011989">
    <property type="entry name" value="ARM-like"/>
</dbReference>
<dbReference type="SUPFAM" id="SSF52467">
    <property type="entry name" value="DHS-like NAD/FAD-binding domain"/>
    <property type="match status" value="1"/>
</dbReference>
<dbReference type="InterPro" id="IPR008142">
    <property type="entry name" value="AlaDH/PNT_CS1"/>
</dbReference>
<feature type="transmembrane region" description="Helical" evidence="15">
    <location>
        <begin position="2606"/>
        <end position="2628"/>
    </location>
</feature>
<dbReference type="EMBL" id="NAJO01000010">
    <property type="protein sequence ID" value="OQO09426.1"/>
    <property type="molecule type" value="Genomic_DNA"/>
</dbReference>
<evidence type="ECO:0000313" key="19">
    <source>
        <dbReference type="Proteomes" id="UP000192596"/>
    </source>
</evidence>
<dbReference type="Pfam" id="PF12769">
    <property type="entry name" value="PNTB_4TM"/>
    <property type="match status" value="1"/>
</dbReference>
<keyword evidence="12 15" id="KW-0472">Membrane</keyword>
<dbReference type="GO" id="GO:0006740">
    <property type="term" value="P:NADPH regeneration"/>
    <property type="evidence" value="ECO:0007669"/>
    <property type="project" value="TreeGrafter"/>
</dbReference>
<dbReference type="Pfam" id="PF05222">
    <property type="entry name" value="AlaDh_PNT_N"/>
    <property type="match status" value="1"/>
</dbReference>
<dbReference type="SMART" id="SM01003">
    <property type="entry name" value="AlaDh_PNT_N"/>
    <property type="match status" value="1"/>
</dbReference>
<dbReference type="Gene3D" id="3.40.50.1220">
    <property type="entry name" value="TPP-binding domain"/>
    <property type="match status" value="1"/>
</dbReference>
<dbReference type="InterPro" id="IPR026255">
    <property type="entry name" value="NADP_transhyd_a"/>
</dbReference>
<feature type="compositionally biased region" description="Polar residues" evidence="14">
    <location>
        <begin position="189"/>
        <end position="204"/>
    </location>
</feature>
<dbReference type="InterPro" id="IPR036291">
    <property type="entry name" value="NAD(P)-bd_dom_sf"/>
</dbReference>
<reference evidence="19" key="1">
    <citation type="submission" date="2017-03" db="EMBL/GenBank/DDBJ databases">
        <title>Genomes of endolithic fungi from Antarctica.</title>
        <authorList>
            <person name="Coleine C."/>
            <person name="Masonjones S."/>
            <person name="Stajich J.E."/>
        </authorList>
    </citation>
    <scope>NUCLEOTIDE SEQUENCE [LARGE SCALE GENOMIC DNA]</scope>
    <source>
        <strain evidence="19">CCFEE 5527</strain>
    </source>
</reference>
<feature type="transmembrane region" description="Helical" evidence="15">
    <location>
        <begin position="2280"/>
        <end position="2302"/>
    </location>
</feature>
<organism evidence="18 19">
    <name type="scientific">Cryoendolithus antarcticus</name>
    <dbReference type="NCBI Taxonomy" id="1507870"/>
    <lineage>
        <taxon>Eukaryota</taxon>
        <taxon>Fungi</taxon>
        <taxon>Dikarya</taxon>
        <taxon>Ascomycota</taxon>
        <taxon>Pezizomycotina</taxon>
        <taxon>Dothideomycetes</taxon>
        <taxon>Dothideomycetidae</taxon>
        <taxon>Cladosporiales</taxon>
        <taxon>Cladosporiaceae</taxon>
        <taxon>Cryoendolithus</taxon>
    </lineage>
</organism>
<keyword evidence="10 15" id="KW-1133">Transmembrane helix</keyword>
<dbReference type="InterPro" id="IPR034300">
    <property type="entry name" value="PNTB-like"/>
</dbReference>
<dbReference type="Proteomes" id="UP000192596">
    <property type="component" value="Unassembled WGS sequence"/>
</dbReference>
<dbReference type="InterPro" id="IPR029035">
    <property type="entry name" value="DHS-like_NAD/FAD-binding_dom"/>
</dbReference>
<evidence type="ECO:0000256" key="6">
    <source>
        <dbReference type="ARBA" id="ARBA00022692"/>
    </source>
</evidence>
<feature type="compositionally biased region" description="Acidic residues" evidence="14">
    <location>
        <begin position="1724"/>
        <end position="1734"/>
    </location>
</feature>
<dbReference type="SMART" id="SM01002">
    <property type="entry name" value="AlaDh_PNT_C"/>
    <property type="match status" value="1"/>
</dbReference>
<dbReference type="InterPro" id="IPR024605">
    <property type="entry name" value="NADP_transhyd_a_C"/>
</dbReference>
<dbReference type="CDD" id="cd05304">
    <property type="entry name" value="Rubrum_tdh"/>
    <property type="match status" value="1"/>
</dbReference>
<feature type="transmembrane region" description="Helical" evidence="15">
    <location>
        <begin position="2484"/>
        <end position="2506"/>
    </location>
</feature>
<evidence type="ECO:0000256" key="7">
    <source>
        <dbReference type="ARBA" id="ARBA00022741"/>
    </source>
</evidence>
<feature type="transmembrane region" description="Helical" evidence="15">
    <location>
        <begin position="2526"/>
        <end position="2545"/>
    </location>
</feature>
<dbReference type="CDD" id="cd23958">
    <property type="entry name" value="SCC2"/>
    <property type="match status" value="1"/>
</dbReference>
<dbReference type="NCBIfam" id="TIGR00561">
    <property type="entry name" value="pntA"/>
    <property type="match status" value="1"/>
</dbReference>
<dbReference type="STRING" id="1507870.A0A1V8TDG8"/>
<dbReference type="Pfam" id="PF02233">
    <property type="entry name" value="PNTB"/>
    <property type="match status" value="1"/>
</dbReference>
<sequence length="2820" mass="303767">MADQNDHGRTVDGVPPNRWQRAPTVREALPFTPFSSIVPFNPGIIPAPLVTSSHGPDIGLGSHRQVRQILQELSAGATSAEYASERCQKTLRDVQQLLRPEHLMRYTFKTPRNLADPAKPPTKRAREYQPPKLSAFAQMALDQTVIPIRYLTPESPESKPKPLANGHATKQEVQWKLLTPSSDAKLPNGQRTPQALQPVQQTAGAQRADHDKTTPYSSQQGKVLLRQDELAPAERAQYQYVDGNSVSMRPVVSSGQRQQSDAALQSLQVLLDDVLEAEEHLRSGGMESDIGGLLCMVDLDDGSAVVMQPAARERLDTAILAVTKVSRLDEISVDTLLRIQKLCHSSLSSTINLDLQIDEAWSTDDTHDWANKTTEAASALLAARTLLRIMTAGREEQQLQSEELVGAVLKLLNNAIEAGLVPIIEERSFIGEKIRGGDKPRPNPKFETAMHNRDALRVLLNSVTKTLRLLGTLLSKVDIDESALSNTVSMAKALIFAENATNDKDSVFGVQSVESVRKSAMDILGRIFTKYTDQRQFVIDEVLFSLEKLPATKQSARQFRIPDMKPIQLVSALLMRLVQTSATRSSTALHLHSSTGDEEDDEQDSEDESEDEDAEAASDDDEIKISPSKSRKAPGDLLTLVKPLHDAATTDASHIIRILTNRALTTSKNSDEPYRKLLDIFTEDFLQVLGSSEWPAAELLLRMLLGQMLQIAQNPKNPQASRNLALELIGTMGSGMLQLQIQARNAAHSLTTDTSTVATELVNTFERMEGGDHDNSTLLAFDGPYRVVLEYIHARDGGSEAQLQTARGFHLVQWAQALCGGREGSVDSERGDGSGGSKDLQGKLRSMIMNPQWLESNHDFPAVPAATGRFAAILVTLNTTFCRAFTHVLSVLLNALADEHPTVKSRALKSVIIILEKDPSVLDRNKSILHHIFRCAEDKSALVRDSALRLISKCTSLRPALDATVLPQIIFRSEDPQVGVRKTAIKMLKDIYLRNEDINLRSTVANACISRLRDSEESVAELARSVMEEIWFAPYYPAQVQHEGGVQTRLRFQSQAALLVRTVDLGEDVSNLLVSSFRDLMAKSKTSTDNAKVCKTLIEVLSDGIIDPSDIPGSPSQDLILETLAVFARSCPTFITANHLERLEPYTQNLATDDDLAVYRSVLTILRFTMPHVHTLRSDFLQKLQVSLMSSIQRLPKPEIAEVASCLWTIDGQLKNTAKLVNLVISALAGIRGMVGKPLSDDAKMVNRIGKLMNIVGQFGRACDLEAHIGTFRASEKLSSPNAKSVSELAIDILCAFTGTGQILAVREAALDAICAICLRWPNQYLRPGVTKAFGLVHKERNPSLEMIFLSGLEAFFAAQELPADRQEGKDGAATGREGLESTYIATDQDGASSALAQRFLKDILRLALASSDDLALTATKLIASIVQQGLPHPKECGPSLVALETSPNPAIAKLAFVEHRVMHQKHETTVEKEYIRAMQQAFAYQQSVVGSTNGYIGQPPASKLKLFWEVLKEGKLKVRQKLLNNICQKFDFEAADLKLQNGRSPHLDFVRFCCENLAFFEYDRTDDLLLLLAALDKTFASNGTTVAQAIEQNVLQLNIDALTNGGAASQDMTNGTAHQSVSNDSAQLSVYATSSQVLLVVQETRSYLQRVWNLQRMAKKAKGATKENSKAPSRSSNASAMAEAYLSKVEQIIASPTTPDAQRSICKQFVDVMTTDHDVKVPEEDELVGDFDDATTNSETASRRSLSVTPTANGKGKKRKSISAAGSTPRKKARPSLAKTKSGSKALDEDEDGAAQSSPSPEAEPVPSIPYSELTIGVPLEVRSGERRVAMTPQNAALLLKKGFKQVLVENGAGFAAQFSGHAYEEAGATLVNASRVWYDSNIILKIRPPRITSRGLVGTNNYLEGFRKGGVLIGTLQPNIDRNKPVVDSMVRKGLTSFSMDMIPRITRAQTFDVLSSMANIAGYKAVLEASNHFGRYMTGQTTAAGKIPPCKVLVIGAGVAGLSAIATARRMGAIVRGFDTRSAAREQVQSLGAEFIEVEVKEAGDGGGGYAKVMSKEFHDAEMALFLEQAKDVDIIITTALIPGRPAPTLITEEMVSAMKPGSVIVDLAAENGGNCEITVPGQLTDYKGVTVIGYTDLPSRLPTQASTLYSNNITKFLLSISPKEGHFGIDMNDEVVRRSIVTHNGELIPALPPIAPPAPAAKPAEVAKEEIKAVTPWQKAVREVSTVTGGMGTALVLGKYTGPLFMGNFFTFSLAALIGYRVVWGVQPALHSPLMSVTNAISGMVGIGGFFIMGGGYLPQTIPQFLGAASVLLAFVNVSGGFIISKRMLDMFRRRTDPPEYAWLYTLPAVLFGGGFIAAASTGLGGLVQAGYLVSSILCIGSLTGLASQATARAGNILGMLGVGSGVLASLAAVGFPVETLVQWAGVAGIGSIIGALVARRITPTELPQMVAALHSVVGLAAVLTSIGSVMAAVSHLDALHMVTAYLGVLIGGVTFTGSIVAFMKLSGRMSSRPTILPGRHLINIGLLGSNIATFGAFLTMAPGAPVIAAGCLAANTAFSFAKGFTTTAAIGGADMPVVITVLNAYSGFALVAEGFMLNSPILTTVGSLIGVSGSILSYIMCVAMNRSITNVLFGGIAAPGKTDFKMEGEITQTTVDETVTSLKDAQKVVIVVGYGMAVAKAQYPIADFVAYLRAQGVEVKFAIHPVAGRMPGQCNVLLAEANVPYDIVLEMDEINEEGFDDVDVTLVIGANDTVNPVALEKDSPIAGMPIINAYKSKQVIVMKRGMGSGYANTKMLFGDAKATCDAIKAALDASK</sequence>
<comment type="catalytic activity">
    <reaction evidence="13">
        <text>NAD(+) + NADPH + H(+)(in) = NADH + NADP(+) + H(+)(out)</text>
        <dbReference type="Rhea" id="RHEA:47992"/>
        <dbReference type="ChEBI" id="CHEBI:15378"/>
        <dbReference type="ChEBI" id="CHEBI:57540"/>
        <dbReference type="ChEBI" id="CHEBI:57783"/>
        <dbReference type="ChEBI" id="CHEBI:57945"/>
        <dbReference type="ChEBI" id="CHEBI:58349"/>
        <dbReference type="EC" id="7.1.1.1"/>
    </reaction>
</comment>
<protein>
    <recommendedName>
        <fullName evidence="3">proton-translocating NAD(P)(+) transhydrogenase</fullName>
        <ecNumber evidence="3">7.1.1.1</ecNumber>
    </recommendedName>
</protein>
<evidence type="ECO:0000256" key="2">
    <source>
        <dbReference type="ARBA" id="ARBA00009252"/>
    </source>
</evidence>
<dbReference type="InterPro" id="IPR008143">
    <property type="entry name" value="Ala_DH/PNT_CS2"/>
</dbReference>
<evidence type="ECO:0000256" key="14">
    <source>
        <dbReference type="SAM" id="MobiDB-lite"/>
    </source>
</evidence>
<dbReference type="Gene3D" id="3.40.50.720">
    <property type="entry name" value="NAD(P)-binding Rossmann-like Domain"/>
    <property type="match status" value="2"/>
</dbReference>
<dbReference type="GO" id="GO:0008750">
    <property type="term" value="F:proton-translocating NAD(P)+ transhydrogenase activity"/>
    <property type="evidence" value="ECO:0007669"/>
    <property type="project" value="UniProtKB-EC"/>
</dbReference>
<dbReference type="Pfam" id="PF12765">
    <property type="entry name" value="Cohesin_HEAT"/>
    <property type="match status" value="1"/>
</dbReference>
<dbReference type="SUPFAM" id="SSF48371">
    <property type="entry name" value="ARM repeat"/>
    <property type="match status" value="1"/>
</dbReference>
<feature type="region of interest" description="Disordered" evidence="14">
    <location>
        <begin position="586"/>
        <end position="630"/>
    </location>
</feature>
<comment type="similarity">
    <text evidence="2">Belongs to the SCC2/Nipped-B family.</text>
</comment>
<dbReference type="GO" id="GO:0005743">
    <property type="term" value="C:mitochondrial inner membrane"/>
    <property type="evidence" value="ECO:0007669"/>
    <property type="project" value="TreeGrafter"/>
</dbReference>
<keyword evidence="6 15" id="KW-0812">Transmembrane</keyword>
<dbReference type="OrthoDB" id="418242at2759"/>
<evidence type="ECO:0000256" key="1">
    <source>
        <dbReference type="ARBA" id="ARBA00004429"/>
    </source>
</evidence>
<comment type="caution">
    <text evidence="18">The sequence shown here is derived from an EMBL/GenBank/DDBJ whole genome shotgun (WGS) entry which is preliminary data.</text>
</comment>
<keyword evidence="19" id="KW-1185">Reference proteome</keyword>
<feature type="compositionally biased region" description="Polar residues" evidence="14">
    <location>
        <begin position="1735"/>
        <end position="1753"/>
    </location>
</feature>
<dbReference type="FunCoup" id="A0A1V8TDG8">
    <property type="interactions" value="385"/>
</dbReference>
<feature type="transmembrane region" description="Helical" evidence="15">
    <location>
        <begin position="2398"/>
        <end position="2419"/>
    </location>
</feature>
<evidence type="ECO:0000259" key="17">
    <source>
        <dbReference type="SMART" id="SM01003"/>
    </source>
</evidence>
<keyword evidence="9" id="KW-1278">Translocase</keyword>
<keyword evidence="7" id="KW-0547">Nucleotide-binding</keyword>
<dbReference type="InterPro" id="IPR016024">
    <property type="entry name" value="ARM-type_fold"/>
</dbReference>
<feature type="domain" description="Alanine dehydrogenase/pyridine nucleotide transhydrogenase N-terminal" evidence="17">
    <location>
        <begin position="1818"/>
        <end position="1964"/>
    </location>
</feature>
<dbReference type="Pfam" id="PF01262">
    <property type="entry name" value="AlaDh_PNT_C"/>
    <property type="match status" value="1"/>
</dbReference>
<evidence type="ECO:0000256" key="9">
    <source>
        <dbReference type="ARBA" id="ARBA00022967"/>
    </source>
</evidence>
<dbReference type="InterPro" id="IPR026003">
    <property type="entry name" value="Cohesin_HEAT"/>
</dbReference>
<dbReference type="GO" id="GO:0005886">
    <property type="term" value="C:plasma membrane"/>
    <property type="evidence" value="ECO:0007669"/>
    <property type="project" value="UniProtKB-SubCell"/>
</dbReference>
<feature type="transmembrane region" description="Helical" evidence="15">
    <location>
        <begin position="2425"/>
        <end position="2443"/>
    </location>
</feature>
<evidence type="ECO:0000256" key="4">
    <source>
        <dbReference type="ARBA" id="ARBA00022475"/>
    </source>
</evidence>
<dbReference type="SUPFAM" id="SSF52283">
    <property type="entry name" value="Formate/glycerate dehydrogenase catalytic domain-like"/>
    <property type="match status" value="1"/>
</dbReference>
<dbReference type="FunFam" id="3.40.50.720:FF:000028">
    <property type="entry name" value="NAD(P) transhydrogenase subunit alpha"/>
    <property type="match status" value="1"/>
</dbReference>
<evidence type="ECO:0000256" key="3">
    <source>
        <dbReference type="ARBA" id="ARBA00012943"/>
    </source>
</evidence>
<feature type="transmembrane region" description="Helical" evidence="15">
    <location>
        <begin position="2455"/>
        <end position="2478"/>
    </location>
</feature>
<feature type="transmembrane region" description="Helical" evidence="15">
    <location>
        <begin position="2308"/>
        <end position="2328"/>
    </location>
</feature>
<feature type="transmembrane region" description="Helical" evidence="15">
    <location>
        <begin position="2348"/>
        <end position="2368"/>
    </location>
</feature>
<feature type="compositionally biased region" description="Acidic residues" evidence="14">
    <location>
        <begin position="596"/>
        <end position="622"/>
    </location>
</feature>
<dbReference type="PANTHER" id="PTHR10160:SF19">
    <property type="entry name" value="PROTON-TRANSLOCATING NAD(P)(+) TRANSHYDROGENASE"/>
    <property type="match status" value="1"/>
</dbReference>
<dbReference type="PROSITE" id="PS00837">
    <property type="entry name" value="ALADH_PNT_2"/>
    <property type="match status" value="1"/>
</dbReference>
<evidence type="ECO:0000256" key="10">
    <source>
        <dbReference type="ARBA" id="ARBA00022989"/>
    </source>
</evidence>
<accession>A0A1V8TDG8</accession>
<dbReference type="GO" id="GO:0016491">
    <property type="term" value="F:oxidoreductase activity"/>
    <property type="evidence" value="ECO:0007669"/>
    <property type="project" value="InterPro"/>
</dbReference>
<feature type="region of interest" description="Disordered" evidence="14">
    <location>
        <begin position="181"/>
        <end position="223"/>
    </location>
</feature>
<evidence type="ECO:0000256" key="8">
    <source>
        <dbReference type="ARBA" id="ARBA00022857"/>
    </source>
</evidence>
<dbReference type="EC" id="7.1.1.1" evidence="3"/>
<evidence type="ECO:0000259" key="16">
    <source>
        <dbReference type="SMART" id="SM01002"/>
    </source>
</evidence>
<evidence type="ECO:0000313" key="18">
    <source>
        <dbReference type="EMBL" id="OQO09426.1"/>
    </source>
</evidence>
<evidence type="ECO:0000256" key="13">
    <source>
        <dbReference type="ARBA" id="ARBA00048202"/>
    </source>
</evidence>
<evidence type="ECO:0000256" key="11">
    <source>
        <dbReference type="ARBA" id="ARBA00023027"/>
    </source>
</evidence>
<keyword evidence="8" id="KW-0521">NADP</keyword>
<dbReference type="InterPro" id="IPR007886">
    <property type="entry name" value="AlaDH/PNT_N"/>
</dbReference>
<dbReference type="InterPro" id="IPR024986">
    <property type="entry name" value="Nipped-B_C"/>
</dbReference>
<dbReference type="SUPFAM" id="SSF51735">
    <property type="entry name" value="NAD(P)-binding Rossmann-fold domains"/>
    <property type="match status" value="1"/>
</dbReference>
<dbReference type="GO" id="GO:0050661">
    <property type="term" value="F:NADP binding"/>
    <property type="evidence" value="ECO:0007669"/>
    <property type="project" value="TreeGrafter"/>
</dbReference>
<feature type="transmembrane region" description="Helical" evidence="15">
    <location>
        <begin position="2248"/>
        <end position="2268"/>
    </location>
</feature>
<evidence type="ECO:0000256" key="15">
    <source>
        <dbReference type="SAM" id="Phobius"/>
    </source>
</evidence>
<dbReference type="Pfam" id="PF12830">
    <property type="entry name" value="Nipped-B_C"/>
    <property type="match status" value="1"/>
</dbReference>
<evidence type="ECO:0000256" key="12">
    <source>
        <dbReference type="ARBA" id="ARBA00023136"/>
    </source>
</evidence>
<proteinExistence type="inferred from homology"/>
<evidence type="ECO:0000256" key="5">
    <source>
        <dbReference type="ARBA" id="ARBA00022519"/>
    </source>
</evidence>
<feature type="region of interest" description="Disordered" evidence="14">
    <location>
        <begin position="1722"/>
        <end position="1811"/>
    </location>
</feature>
<dbReference type="PANTHER" id="PTHR10160">
    <property type="entry name" value="NAD(P) TRANSHYDROGENASE"/>
    <property type="match status" value="1"/>
</dbReference>
<feature type="transmembrane region" description="Helical" evidence="15">
    <location>
        <begin position="2374"/>
        <end position="2391"/>
    </location>
</feature>
<dbReference type="NCBIfam" id="NF006942">
    <property type="entry name" value="PRK09424.1"/>
    <property type="match status" value="1"/>
</dbReference>